<dbReference type="Proteomes" id="UP001207930">
    <property type="component" value="Unassembled WGS sequence"/>
</dbReference>
<dbReference type="NCBIfam" id="TIGR01945">
    <property type="entry name" value="rnfC"/>
    <property type="match status" value="1"/>
</dbReference>
<dbReference type="EC" id="7.-.-.-" evidence="8"/>
<accession>A0ABT3FMZ7</accession>
<keyword evidence="3 8" id="KW-0479">Metal-binding</keyword>
<dbReference type="SUPFAM" id="SSF46548">
    <property type="entry name" value="alpha-helical ferredoxin"/>
    <property type="match status" value="1"/>
</dbReference>
<dbReference type="Pfam" id="PF01512">
    <property type="entry name" value="Complex1_51K"/>
    <property type="match status" value="1"/>
</dbReference>
<keyword evidence="8" id="KW-1003">Cell membrane</keyword>
<feature type="domain" description="4Fe-4S ferredoxin-type" evidence="9">
    <location>
        <begin position="381"/>
        <end position="409"/>
    </location>
</feature>
<comment type="caution">
    <text evidence="10">The sequence shown here is derived from an EMBL/GenBank/DDBJ whole genome shotgun (WGS) entry which is preliminary data.</text>
</comment>
<feature type="binding site" evidence="8">
    <location>
        <position position="399"/>
    </location>
    <ligand>
        <name>[4Fe-4S] cluster</name>
        <dbReference type="ChEBI" id="CHEBI:49883"/>
        <label>1</label>
    </ligand>
</feature>
<evidence type="ECO:0000256" key="5">
    <source>
        <dbReference type="ARBA" id="ARBA00022982"/>
    </source>
</evidence>
<dbReference type="Pfam" id="PF13375">
    <property type="entry name" value="RnfC_N"/>
    <property type="match status" value="1"/>
</dbReference>
<proteinExistence type="inferred from homology"/>
<evidence type="ECO:0000259" key="9">
    <source>
        <dbReference type="PROSITE" id="PS51379"/>
    </source>
</evidence>
<dbReference type="HAMAP" id="MF_00461">
    <property type="entry name" value="RsxC_RnfC"/>
    <property type="match status" value="1"/>
</dbReference>
<dbReference type="InterPro" id="IPR010208">
    <property type="entry name" value="Ion_transpt_RnfC/RsxC"/>
</dbReference>
<keyword evidence="8" id="KW-1278">Translocase</keyword>
<keyword evidence="6 8" id="KW-0408">Iron</keyword>
<dbReference type="SUPFAM" id="SSF142019">
    <property type="entry name" value="Nqo1 FMN-binding domain-like"/>
    <property type="match status" value="1"/>
</dbReference>
<protein>
    <recommendedName>
        <fullName evidence="8">Ion-translocating oxidoreductase complex subunit C</fullName>
        <ecNumber evidence="8">7.-.-.-</ecNumber>
    </recommendedName>
    <alternativeName>
        <fullName evidence="8">Rnf electron transport complex subunit C</fullName>
    </alternativeName>
</protein>
<evidence type="ECO:0000256" key="1">
    <source>
        <dbReference type="ARBA" id="ARBA00022448"/>
    </source>
</evidence>
<evidence type="ECO:0000256" key="7">
    <source>
        <dbReference type="ARBA" id="ARBA00023014"/>
    </source>
</evidence>
<keyword evidence="2 8" id="KW-0004">4Fe-4S</keyword>
<comment type="cofactor">
    <cofactor evidence="8">
        <name>[4Fe-4S] cluster</name>
        <dbReference type="ChEBI" id="CHEBI:49883"/>
    </cofactor>
    <text evidence="8">Binds 2 [4Fe-4S] clusters per subunit.</text>
</comment>
<dbReference type="Gene3D" id="3.30.70.3270">
    <property type="match status" value="1"/>
</dbReference>
<dbReference type="InterPro" id="IPR017900">
    <property type="entry name" value="4Fe4S_Fe_S_CS"/>
</dbReference>
<feature type="binding site" evidence="8">
    <location>
        <position position="356"/>
    </location>
    <ligand>
        <name>[4Fe-4S] cluster</name>
        <dbReference type="ChEBI" id="CHEBI:49883"/>
        <label>1</label>
    </ligand>
</feature>
<keyword evidence="4 8" id="KW-0677">Repeat</keyword>
<dbReference type="PANTHER" id="PTHR43034">
    <property type="entry name" value="ION-TRANSLOCATING OXIDOREDUCTASE COMPLEX SUBUNIT C"/>
    <property type="match status" value="1"/>
</dbReference>
<gene>
    <name evidence="8" type="primary">rnfC</name>
    <name evidence="10" type="ORF">OKA04_09330</name>
</gene>
<feature type="binding site" evidence="8">
    <location>
        <position position="395"/>
    </location>
    <ligand>
        <name>[4Fe-4S] cluster</name>
        <dbReference type="ChEBI" id="CHEBI:49883"/>
        <label>2</label>
    </ligand>
</feature>
<dbReference type="InterPro" id="IPR017896">
    <property type="entry name" value="4Fe4S_Fe-S-bd"/>
</dbReference>
<evidence type="ECO:0000256" key="8">
    <source>
        <dbReference type="HAMAP-Rule" id="MF_00461"/>
    </source>
</evidence>
<evidence type="ECO:0000313" key="11">
    <source>
        <dbReference type="Proteomes" id="UP001207930"/>
    </source>
</evidence>
<evidence type="ECO:0000256" key="4">
    <source>
        <dbReference type="ARBA" id="ARBA00022737"/>
    </source>
</evidence>
<dbReference type="Gene3D" id="3.40.50.11540">
    <property type="entry name" value="NADH-ubiquinone oxidoreductase 51kDa subunit"/>
    <property type="match status" value="1"/>
</dbReference>
<evidence type="ECO:0000256" key="3">
    <source>
        <dbReference type="ARBA" id="ARBA00022723"/>
    </source>
</evidence>
<reference evidence="10 11" key="1">
    <citation type="submission" date="2022-10" db="EMBL/GenBank/DDBJ databases">
        <title>Luteolibacter flavescens strain MCCC 1K03193, whole genome shotgun sequencing project.</title>
        <authorList>
            <person name="Zhao G."/>
            <person name="Shen L."/>
        </authorList>
    </citation>
    <scope>NUCLEOTIDE SEQUENCE [LARGE SCALE GENOMIC DNA]</scope>
    <source>
        <strain evidence="10 11">MCCC 1K03193</strain>
    </source>
</reference>
<keyword evidence="1 8" id="KW-0813">Transport</keyword>
<evidence type="ECO:0000313" key="10">
    <source>
        <dbReference type="EMBL" id="MCW1884928.1"/>
    </source>
</evidence>
<keyword evidence="11" id="KW-1185">Reference proteome</keyword>
<dbReference type="EMBL" id="JAPDDS010000004">
    <property type="protein sequence ID" value="MCW1884928.1"/>
    <property type="molecule type" value="Genomic_DNA"/>
</dbReference>
<evidence type="ECO:0000256" key="2">
    <source>
        <dbReference type="ARBA" id="ARBA00022485"/>
    </source>
</evidence>
<dbReference type="PROSITE" id="PS51379">
    <property type="entry name" value="4FE4S_FER_2"/>
    <property type="match status" value="2"/>
</dbReference>
<dbReference type="Pfam" id="PF12838">
    <property type="entry name" value="Fer4_7"/>
    <property type="match status" value="1"/>
</dbReference>
<comment type="subunit">
    <text evidence="8">The complex is composed of six subunits: RnfA, RnfB, RnfC, RnfD, RnfE and RnfG.</text>
</comment>
<keyword evidence="5 8" id="KW-0249">Electron transport</keyword>
<feature type="binding site" evidence="8">
    <location>
        <position position="353"/>
    </location>
    <ligand>
        <name>[4Fe-4S] cluster</name>
        <dbReference type="ChEBI" id="CHEBI:49883"/>
        <label>1</label>
    </ligand>
</feature>
<evidence type="ECO:0000256" key="6">
    <source>
        <dbReference type="ARBA" id="ARBA00023004"/>
    </source>
</evidence>
<feature type="binding site" evidence="8">
    <location>
        <position position="389"/>
    </location>
    <ligand>
        <name>[4Fe-4S] cluster</name>
        <dbReference type="ChEBI" id="CHEBI:49883"/>
        <label>2</label>
    </ligand>
</feature>
<dbReference type="PROSITE" id="PS00198">
    <property type="entry name" value="4FE4S_FER_1"/>
    <property type="match status" value="1"/>
</dbReference>
<keyword evidence="8" id="KW-0472">Membrane</keyword>
<organism evidence="10 11">
    <name type="scientific">Luteolibacter flavescens</name>
    <dbReference type="NCBI Taxonomy" id="1859460"/>
    <lineage>
        <taxon>Bacteria</taxon>
        <taxon>Pseudomonadati</taxon>
        <taxon>Verrucomicrobiota</taxon>
        <taxon>Verrucomicrobiia</taxon>
        <taxon>Verrucomicrobiales</taxon>
        <taxon>Verrucomicrobiaceae</taxon>
        <taxon>Luteolibacter</taxon>
    </lineage>
</organism>
<dbReference type="InterPro" id="IPR026902">
    <property type="entry name" value="RnfC_N"/>
</dbReference>
<dbReference type="PANTHER" id="PTHR43034:SF2">
    <property type="entry name" value="ION-TRANSLOCATING OXIDOREDUCTASE COMPLEX SUBUNIT C"/>
    <property type="match status" value="1"/>
</dbReference>
<sequence>MLLIPSLKKRTKHHGIAVIADPPEFHLPLGSYRGTLTPVVKAGDAVKKYQLVAESTGVFAARLHAPASGIITGVRTIAGQEVLCLQNDFREDEAEPSRQAAPGTLAPDDFLQALLDHGIEGAGGARFPAALKYRTGGSAISTVILNGVECEPYLSADYAVMKEEAEPLLEAAQVIRNVTGAARLVIAIERQNKDLKRPLLKTAARLGVPLEVHIVPDTYPQGGELQLIRSVTGLELRKGSIPAAHGVLVSNVGTVRAIHRALHEGRPYIGRVITVSGEGSPRTGNFHVKIGTPVGHILRETGSGWDPEAQRIILGGGMMGVELESPDTPVHKGAGGLLVLRRKPLAAYNCIQCGLCVDVCPQRLMPVEFARAQSRGDTHAMTGLHLPDCIECGACEYACPSDVPLMESIHAGKAALRDLTRA</sequence>
<name>A0ABT3FMZ7_9BACT</name>
<comment type="subcellular location">
    <subcellularLocation>
        <location evidence="8">Cell membrane</location>
        <topology evidence="8">Peripheral membrane protein</topology>
    </subcellularLocation>
</comment>
<feature type="binding site" evidence="8">
    <location>
        <position position="360"/>
    </location>
    <ligand>
        <name>[4Fe-4S] cluster</name>
        <dbReference type="ChEBI" id="CHEBI:49883"/>
        <label>2</label>
    </ligand>
</feature>
<keyword evidence="7 8" id="KW-0411">Iron-sulfur</keyword>
<dbReference type="InterPro" id="IPR037225">
    <property type="entry name" value="Nuo51_FMN-bd_sf"/>
</dbReference>
<feature type="domain" description="4Fe-4S ferredoxin-type" evidence="9">
    <location>
        <begin position="342"/>
        <end position="370"/>
    </location>
</feature>
<feature type="binding site" evidence="8">
    <location>
        <position position="392"/>
    </location>
    <ligand>
        <name>[4Fe-4S] cluster</name>
        <dbReference type="ChEBI" id="CHEBI:49883"/>
        <label>2</label>
    </ligand>
</feature>
<feature type="binding site" evidence="8">
    <location>
        <position position="350"/>
    </location>
    <ligand>
        <name>[4Fe-4S] cluster</name>
        <dbReference type="ChEBI" id="CHEBI:49883"/>
        <label>1</label>
    </ligand>
</feature>
<dbReference type="RefSeq" id="WP_264500885.1">
    <property type="nucleotide sequence ID" value="NZ_JAPDDS010000004.1"/>
</dbReference>
<dbReference type="InterPro" id="IPR011538">
    <property type="entry name" value="Nuo51_FMN-bd"/>
</dbReference>
<comment type="function">
    <text evidence="8">Part of a membrane-bound complex that couples electron transfer with translocation of ions across the membrane.</text>
</comment>
<comment type="similarity">
    <text evidence="8">Belongs to the 4Fe4S bacterial-type ferredoxin family. RnfC subfamily.</text>
</comment>